<accession>A0A9Q1JRT3</accession>
<gene>
    <name evidence="1" type="ORF">Cgig2_017976</name>
</gene>
<evidence type="ECO:0000313" key="2">
    <source>
        <dbReference type="Proteomes" id="UP001153076"/>
    </source>
</evidence>
<protein>
    <submittedName>
        <fullName evidence="1">Uncharacterized protein</fullName>
    </submittedName>
</protein>
<dbReference type="OrthoDB" id="1833977at2759"/>
<evidence type="ECO:0000313" key="1">
    <source>
        <dbReference type="EMBL" id="KAJ8429926.1"/>
    </source>
</evidence>
<dbReference type="EMBL" id="JAKOGI010000844">
    <property type="protein sequence ID" value="KAJ8429926.1"/>
    <property type="molecule type" value="Genomic_DNA"/>
</dbReference>
<organism evidence="1 2">
    <name type="scientific">Carnegiea gigantea</name>
    <dbReference type="NCBI Taxonomy" id="171969"/>
    <lineage>
        <taxon>Eukaryota</taxon>
        <taxon>Viridiplantae</taxon>
        <taxon>Streptophyta</taxon>
        <taxon>Embryophyta</taxon>
        <taxon>Tracheophyta</taxon>
        <taxon>Spermatophyta</taxon>
        <taxon>Magnoliopsida</taxon>
        <taxon>eudicotyledons</taxon>
        <taxon>Gunneridae</taxon>
        <taxon>Pentapetalae</taxon>
        <taxon>Caryophyllales</taxon>
        <taxon>Cactineae</taxon>
        <taxon>Cactaceae</taxon>
        <taxon>Cactoideae</taxon>
        <taxon>Echinocereeae</taxon>
        <taxon>Carnegiea</taxon>
    </lineage>
</organism>
<sequence>MQMMGKMNSIIIASQTNMNARAHCEKYFMELKELIEFNIEKGKDLNSLPNVLNPPISLQKGVRNIFNSVIEKKCDQVKWRKAKKLSKPDITLPTFNLSSLGSHVQHLVGEGSFTWMSLHSTYYFQPSNKSSVFMPIMTPRVLQQFHADNFHANAIHNDKH</sequence>
<dbReference type="AlphaFoldDB" id="A0A9Q1JRT3"/>
<comment type="caution">
    <text evidence="1">The sequence shown here is derived from an EMBL/GenBank/DDBJ whole genome shotgun (WGS) entry which is preliminary data.</text>
</comment>
<keyword evidence="2" id="KW-1185">Reference proteome</keyword>
<name>A0A9Q1JRT3_9CARY</name>
<reference evidence="1" key="1">
    <citation type="submission" date="2022-04" db="EMBL/GenBank/DDBJ databases">
        <title>Carnegiea gigantea Genome sequencing and assembly v2.</title>
        <authorList>
            <person name="Copetti D."/>
            <person name="Sanderson M.J."/>
            <person name="Burquez A."/>
            <person name="Wojciechowski M.F."/>
        </authorList>
    </citation>
    <scope>NUCLEOTIDE SEQUENCE</scope>
    <source>
        <strain evidence="1">SGP5-SGP5p</strain>
        <tissue evidence="1">Aerial part</tissue>
    </source>
</reference>
<proteinExistence type="predicted"/>
<dbReference type="Proteomes" id="UP001153076">
    <property type="component" value="Unassembled WGS sequence"/>
</dbReference>